<name>A0A8H5PKS0_9HYPO</name>
<keyword evidence="1" id="KW-0677">Repeat</keyword>
<dbReference type="Pfam" id="PF12796">
    <property type="entry name" value="Ank_2"/>
    <property type="match status" value="1"/>
</dbReference>
<dbReference type="PANTHER" id="PTHR24173">
    <property type="entry name" value="ANKYRIN REPEAT CONTAINING"/>
    <property type="match status" value="1"/>
</dbReference>
<dbReference type="Gene3D" id="1.25.40.20">
    <property type="entry name" value="Ankyrin repeat-containing domain"/>
    <property type="match status" value="2"/>
</dbReference>
<dbReference type="AlphaFoldDB" id="A0A8H5PKS0"/>
<evidence type="ECO:0000256" key="2">
    <source>
        <dbReference type="ARBA" id="ARBA00023043"/>
    </source>
</evidence>
<evidence type="ECO:0000256" key="3">
    <source>
        <dbReference type="PROSITE-ProRule" id="PRU00023"/>
    </source>
</evidence>
<reference evidence="5 6" key="1">
    <citation type="submission" date="2020-05" db="EMBL/GenBank/DDBJ databases">
        <title>Identification and distribution of gene clusters putatively required for synthesis of sphingolipid metabolism inhibitors in phylogenetically diverse species of the filamentous fungus Fusarium.</title>
        <authorList>
            <person name="Kim H.-S."/>
            <person name="Busman M."/>
            <person name="Brown D.W."/>
            <person name="Divon H."/>
            <person name="Uhlig S."/>
            <person name="Proctor R.H."/>
        </authorList>
    </citation>
    <scope>NUCLEOTIDE SEQUENCE [LARGE SCALE GENOMIC DNA]</scope>
    <source>
        <strain evidence="5 6">NRRL 36939</strain>
    </source>
</reference>
<feature type="repeat" description="ANK" evidence="3">
    <location>
        <begin position="368"/>
        <end position="400"/>
    </location>
</feature>
<dbReference type="EMBL" id="JAAOAS010000057">
    <property type="protein sequence ID" value="KAF5598810.1"/>
    <property type="molecule type" value="Genomic_DNA"/>
</dbReference>
<comment type="caution">
    <text evidence="5">The sequence shown here is derived from an EMBL/GenBank/DDBJ whole genome shotgun (WGS) entry which is preliminary data.</text>
</comment>
<feature type="region of interest" description="Disordered" evidence="4">
    <location>
        <begin position="256"/>
        <end position="287"/>
    </location>
</feature>
<dbReference type="Pfam" id="PF00023">
    <property type="entry name" value="Ank"/>
    <property type="match status" value="1"/>
</dbReference>
<sequence>MAALDAAGLALAATQLCYNLANGLYQLINEIKDASKDAEMMQDTLSALHTRLDQVRALFDANVPQSSLEKDCRDSIDRTLENIHRDLRSLTGKLRIDEILEANGSSRLETWSVLQRKFRSDDIRNIKERLAGSEELLQSHFLMLSIYIGYKTQDEVTHFKALLRPILENLLFYATFTEERQRNRIAESRSIRRRQLATDAHGASNILPNDESDWRYHDAFKRWSVKSKDMIMSIADLPWHQVSNSNYVPSIMNESRDGASTVPTIRDSEETTGPCPSSRLGPGLPRVEEIPDEPPEDATQEVIDWCKEQGYPVRASNFRFDLICEMGPGALRGTSPIHQAIKTNNMAVLKKMLSHDCNTEVRSEDGSRDLTPFLLACSELNAPAVKLLLAKGAKADATDRTGKTGLHLCQSSKFEGRRVAKLLLEDSRAMALDVNAQDQFCMTATHIAARVGDVRMLEYLLLDQHGKRVADANAQQQDGSTPLMVALKSNIANKKQVIDVLLRYSDLSVKNKNGEDAKKLAPRETTDINHLKQHLKAALSELSKQFPDSRGRIIQLAEPPGHLAISTNDVNDIPFKFFDQRASFSWTYSQLKSQDFPAHAFVDGSFDLPYRLEDGGEGVPAFEVHLRLIDGGLLLGIYGHHSIFDAGRMDTVIRYFAELTEDPKKRLNITIAAGSSGRAIASTYVQPVQDLKELLSRCPEYRLLTSPLGPTQFRAPKTDRVTKNTGCIFVIQDQTVRHLKDKLASTRLTDSKHQPSTFTCLAAITWAHVTEARIASLASETYLDEDARLMISVDWRRRISSDPITPSSGNAIALPISTVSKSTILAACNEDEETSYTALSAIACVIDKAILSVNDDFVAARTSLFRSVPDPRLIGLDFDLSDPLDFYLNTWRHFGTRTQWDLPGLNKQSSARGIAPDAVRRAQAGFGTGAGLVLPEADAAKFEVLITLDVEAMEHLRNSPSWQRWIEKPGL</sequence>
<keyword evidence="2 3" id="KW-0040">ANK repeat</keyword>
<dbReference type="Gene3D" id="3.30.559.10">
    <property type="entry name" value="Chloramphenicol acetyltransferase-like domain"/>
    <property type="match status" value="2"/>
</dbReference>
<evidence type="ECO:0000256" key="1">
    <source>
        <dbReference type="ARBA" id="ARBA00022737"/>
    </source>
</evidence>
<keyword evidence="6" id="KW-1185">Reference proteome</keyword>
<organism evidence="5 6">
    <name type="scientific">Fusarium pseudocircinatum</name>
    <dbReference type="NCBI Taxonomy" id="56676"/>
    <lineage>
        <taxon>Eukaryota</taxon>
        <taxon>Fungi</taxon>
        <taxon>Dikarya</taxon>
        <taxon>Ascomycota</taxon>
        <taxon>Pezizomycotina</taxon>
        <taxon>Sordariomycetes</taxon>
        <taxon>Hypocreomycetidae</taxon>
        <taxon>Hypocreales</taxon>
        <taxon>Nectriaceae</taxon>
        <taxon>Fusarium</taxon>
        <taxon>Fusarium fujikuroi species complex</taxon>
    </lineage>
</organism>
<dbReference type="Proteomes" id="UP000546213">
    <property type="component" value="Unassembled WGS sequence"/>
</dbReference>
<keyword evidence="5" id="KW-0808">Transferase</keyword>
<dbReference type="PROSITE" id="PS50088">
    <property type="entry name" value="ANK_REPEAT"/>
    <property type="match status" value="2"/>
</dbReference>
<dbReference type="PANTHER" id="PTHR24173:SF74">
    <property type="entry name" value="ANKYRIN REPEAT DOMAIN-CONTAINING PROTEIN 16"/>
    <property type="match status" value="1"/>
</dbReference>
<protein>
    <submittedName>
        <fullName evidence="5">Anthranilate n-hydroxycinnamoyl benzoyltransferase</fullName>
    </submittedName>
</protein>
<feature type="repeat" description="ANK" evidence="3">
    <location>
        <begin position="332"/>
        <end position="364"/>
    </location>
</feature>
<dbReference type="InterPro" id="IPR036770">
    <property type="entry name" value="Ankyrin_rpt-contain_sf"/>
</dbReference>
<dbReference type="InterPro" id="IPR023213">
    <property type="entry name" value="CAT-like_dom_sf"/>
</dbReference>
<dbReference type="OrthoDB" id="539213at2759"/>
<evidence type="ECO:0000313" key="5">
    <source>
        <dbReference type="EMBL" id="KAF5598810.1"/>
    </source>
</evidence>
<gene>
    <name evidence="5" type="ORF">FPCIR_2690</name>
</gene>
<accession>A0A8H5PKS0</accession>
<dbReference type="GO" id="GO:0016740">
    <property type="term" value="F:transferase activity"/>
    <property type="evidence" value="ECO:0007669"/>
    <property type="project" value="UniProtKB-KW"/>
</dbReference>
<dbReference type="Pfam" id="PF02458">
    <property type="entry name" value="Transferase"/>
    <property type="match status" value="1"/>
</dbReference>
<dbReference type="SMART" id="SM00248">
    <property type="entry name" value="ANK"/>
    <property type="match status" value="4"/>
</dbReference>
<evidence type="ECO:0000256" key="4">
    <source>
        <dbReference type="SAM" id="MobiDB-lite"/>
    </source>
</evidence>
<proteinExistence type="predicted"/>
<dbReference type="SUPFAM" id="SSF48403">
    <property type="entry name" value="Ankyrin repeat"/>
    <property type="match status" value="1"/>
</dbReference>
<evidence type="ECO:0000313" key="6">
    <source>
        <dbReference type="Proteomes" id="UP000546213"/>
    </source>
</evidence>
<dbReference type="InterPro" id="IPR002110">
    <property type="entry name" value="Ankyrin_rpt"/>
</dbReference>